<accession>E1R6G4</accession>
<comment type="similarity">
    <text evidence="1">Belongs to the carbohydrate kinase PfkB family.</text>
</comment>
<dbReference type="SUPFAM" id="SSF53613">
    <property type="entry name" value="Ribokinase-like"/>
    <property type="match status" value="1"/>
</dbReference>
<keyword evidence="6" id="KW-1185">Reference proteome</keyword>
<dbReference type="STRING" id="573413.Spirs_1856"/>
<dbReference type="InterPro" id="IPR011611">
    <property type="entry name" value="PfkB_dom"/>
</dbReference>
<keyword evidence="2" id="KW-0808">Transferase</keyword>
<organism evidence="5 6">
    <name type="scientific">Sediminispirochaeta smaragdinae (strain DSM 11293 / JCM 15392 / SEBR 4228)</name>
    <name type="common">Spirochaeta smaragdinae</name>
    <dbReference type="NCBI Taxonomy" id="573413"/>
    <lineage>
        <taxon>Bacteria</taxon>
        <taxon>Pseudomonadati</taxon>
        <taxon>Spirochaetota</taxon>
        <taxon>Spirochaetia</taxon>
        <taxon>Spirochaetales</taxon>
        <taxon>Spirochaetaceae</taxon>
        <taxon>Sediminispirochaeta</taxon>
    </lineage>
</organism>
<protein>
    <submittedName>
        <fullName evidence="5">PfkB domain protein</fullName>
    </submittedName>
</protein>
<evidence type="ECO:0000313" key="6">
    <source>
        <dbReference type="Proteomes" id="UP000002318"/>
    </source>
</evidence>
<dbReference type="GO" id="GO:0016301">
    <property type="term" value="F:kinase activity"/>
    <property type="evidence" value="ECO:0007669"/>
    <property type="project" value="UniProtKB-KW"/>
</dbReference>
<dbReference type="Pfam" id="PF00294">
    <property type="entry name" value="PfkB"/>
    <property type="match status" value="1"/>
</dbReference>
<dbReference type="PANTHER" id="PTHR43085">
    <property type="entry name" value="HEXOKINASE FAMILY MEMBER"/>
    <property type="match status" value="1"/>
</dbReference>
<dbReference type="InterPro" id="IPR029056">
    <property type="entry name" value="Ribokinase-like"/>
</dbReference>
<evidence type="ECO:0000256" key="3">
    <source>
        <dbReference type="ARBA" id="ARBA00022777"/>
    </source>
</evidence>
<gene>
    <name evidence="5" type="ordered locus">Spirs_1856</name>
</gene>
<evidence type="ECO:0000256" key="2">
    <source>
        <dbReference type="ARBA" id="ARBA00022679"/>
    </source>
</evidence>
<dbReference type="EMBL" id="CP002116">
    <property type="protein sequence ID" value="ADK80982.1"/>
    <property type="molecule type" value="Genomic_DNA"/>
</dbReference>
<dbReference type="Proteomes" id="UP000002318">
    <property type="component" value="Chromosome"/>
</dbReference>
<evidence type="ECO:0000259" key="4">
    <source>
        <dbReference type="Pfam" id="PF00294"/>
    </source>
</evidence>
<dbReference type="OrthoDB" id="9813569at2"/>
<feature type="domain" description="Carbohydrate kinase PfkB" evidence="4">
    <location>
        <begin position="23"/>
        <end position="274"/>
    </location>
</feature>
<dbReference type="HOGENOM" id="CLU_065902_0_0_12"/>
<dbReference type="RefSeq" id="WP_013254446.1">
    <property type="nucleotide sequence ID" value="NC_014364.1"/>
</dbReference>
<keyword evidence="3" id="KW-0418">Kinase</keyword>
<evidence type="ECO:0000313" key="5">
    <source>
        <dbReference type="EMBL" id="ADK80982.1"/>
    </source>
</evidence>
<dbReference type="eggNOG" id="COG0524">
    <property type="taxonomic scope" value="Bacteria"/>
</dbReference>
<dbReference type="InterPro" id="IPR050306">
    <property type="entry name" value="PfkB_Carbo_kinase"/>
</dbReference>
<dbReference type="Gene3D" id="3.40.1190.20">
    <property type="match status" value="1"/>
</dbReference>
<evidence type="ECO:0000256" key="1">
    <source>
        <dbReference type="ARBA" id="ARBA00010688"/>
    </source>
</evidence>
<dbReference type="AlphaFoldDB" id="E1R6G4"/>
<dbReference type="PANTHER" id="PTHR43085:SF57">
    <property type="entry name" value="CARBOHYDRATE KINASE PFKB DOMAIN-CONTAINING PROTEIN"/>
    <property type="match status" value="1"/>
</dbReference>
<proteinExistence type="inferred from homology"/>
<dbReference type="KEGG" id="ssm:Spirs_1856"/>
<reference evidence="5 6" key="1">
    <citation type="journal article" date="2010" name="Stand. Genomic Sci.">
        <title>Complete genome sequence of Spirochaeta smaragdinae type strain (SEBR 4228).</title>
        <authorList>
            <person name="Mavromatis K."/>
            <person name="Yasawong M."/>
            <person name="Chertkov O."/>
            <person name="Lapidus A."/>
            <person name="Lucas S."/>
            <person name="Nolan M."/>
            <person name="Del Rio T.G."/>
            <person name="Tice H."/>
            <person name="Cheng J.F."/>
            <person name="Pitluck S."/>
            <person name="Liolios K."/>
            <person name="Ivanova N."/>
            <person name="Tapia R."/>
            <person name="Han C."/>
            <person name="Bruce D."/>
            <person name="Goodwin L."/>
            <person name="Pati A."/>
            <person name="Chen A."/>
            <person name="Palaniappan K."/>
            <person name="Land M."/>
            <person name="Hauser L."/>
            <person name="Chang Y.J."/>
            <person name="Jeffries C.D."/>
            <person name="Detter J.C."/>
            <person name="Rohde M."/>
            <person name="Brambilla E."/>
            <person name="Spring S."/>
            <person name="Goker M."/>
            <person name="Sikorski J."/>
            <person name="Woyke T."/>
            <person name="Bristow J."/>
            <person name="Eisen J.A."/>
            <person name="Markowitz V."/>
            <person name="Hugenholtz P."/>
            <person name="Klenk H.P."/>
            <person name="Kyrpides N.C."/>
        </authorList>
    </citation>
    <scope>NUCLEOTIDE SEQUENCE [LARGE SCALE GENOMIC DNA]</scope>
    <source>
        <strain evidence="6">DSM 11293 / JCM 15392 / SEBR 4228</strain>
    </source>
</reference>
<name>E1R6G4_SEDSS</name>
<sequence>MLYDITMIGHVCKDTVFDGGVRSESLGGAVYFSSAAALRSGKHVHVITKAAEQDDLLLDEMRQNGIAVTRQDSPQTTCMALHYDSVDRERREILLAAQASSFSIASFPPVESRIFHLAGLVRGEIPEDFIPHLAQKGDLAVDVQGFIRCNEGERLLFKPWENADDLLPFIRFLKTDAAEAEILTGEKDREKAAILLNRKGAKEVLITHNSEALLCVDGKIYTAPFTPSNLSGRTGRGDTTFAAYLARRVEDAHPAEALRYAAALCSIKMEHPGPFEGSISEVYARMKAMT</sequence>